<dbReference type="GO" id="GO:0003677">
    <property type="term" value="F:DNA binding"/>
    <property type="evidence" value="ECO:0007669"/>
    <property type="project" value="UniProtKB-KW"/>
</dbReference>
<dbReference type="Proteomes" id="UP001208771">
    <property type="component" value="Unassembled WGS sequence"/>
</dbReference>
<evidence type="ECO:0000259" key="4">
    <source>
        <dbReference type="PROSITE" id="PS50949"/>
    </source>
</evidence>
<organism evidence="5 6">
    <name type="scientific">Ectorhizobium quercum</name>
    <dbReference type="NCBI Taxonomy" id="2965071"/>
    <lineage>
        <taxon>Bacteria</taxon>
        <taxon>Pseudomonadati</taxon>
        <taxon>Pseudomonadota</taxon>
        <taxon>Alphaproteobacteria</taxon>
        <taxon>Hyphomicrobiales</taxon>
        <taxon>Rhizobiaceae</taxon>
        <taxon>Ectorhizobium</taxon>
    </lineage>
</organism>
<sequence length="219" mass="25065">MEPSFKHQTLSDALLNEIREAILSGKYPAGQQLRQDRLATEYGVSRIPIREALFQLEAEGLVRIVPRRGAVVSELSALEIDDVFELRLLLETRLFRRSAPLLTDDDIEQVKDIEARYRQAIEQDRASLYGELNAELHSALYKRADLPRTGQMVASLLQTSERYTRIHLSSPEALTRAIREHVDLIRLVERKEFDKAEQALEAHIRSVHTDLLKVAASER</sequence>
<proteinExistence type="predicted"/>
<name>A0AAE3N3Q9_9HYPH</name>
<dbReference type="CDD" id="cd07377">
    <property type="entry name" value="WHTH_GntR"/>
    <property type="match status" value="1"/>
</dbReference>
<dbReference type="InterPro" id="IPR008920">
    <property type="entry name" value="TF_FadR/GntR_C"/>
</dbReference>
<dbReference type="AlphaFoldDB" id="A0AAE3N3Q9"/>
<dbReference type="PANTHER" id="PTHR43537:SF41">
    <property type="entry name" value="TRANSCRIPTIONAL REGULATORY PROTEIN"/>
    <property type="match status" value="1"/>
</dbReference>
<evidence type="ECO:0000256" key="1">
    <source>
        <dbReference type="ARBA" id="ARBA00023015"/>
    </source>
</evidence>
<dbReference type="InterPro" id="IPR036390">
    <property type="entry name" value="WH_DNA-bd_sf"/>
</dbReference>
<dbReference type="GO" id="GO:0003700">
    <property type="term" value="F:DNA-binding transcription factor activity"/>
    <property type="evidence" value="ECO:0007669"/>
    <property type="project" value="InterPro"/>
</dbReference>
<dbReference type="EMBL" id="JANFPI010000004">
    <property type="protein sequence ID" value="MCX8997952.1"/>
    <property type="molecule type" value="Genomic_DNA"/>
</dbReference>
<dbReference type="InterPro" id="IPR000524">
    <property type="entry name" value="Tscrpt_reg_HTH_GntR"/>
</dbReference>
<dbReference type="Pfam" id="PF07729">
    <property type="entry name" value="FCD"/>
    <property type="match status" value="1"/>
</dbReference>
<evidence type="ECO:0000313" key="5">
    <source>
        <dbReference type="EMBL" id="MCX8997952.1"/>
    </source>
</evidence>
<dbReference type="PRINTS" id="PR00035">
    <property type="entry name" value="HTHGNTR"/>
</dbReference>
<keyword evidence="3" id="KW-0804">Transcription</keyword>
<dbReference type="InterPro" id="IPR036388">
    <property type="entry name" value="WH-like_DNA-bd_sf"/>
</dbReference>
<keyword evidence="6" id="KW-1185">Reference proteome</keyword>
<dbReference type="SMART" id="SM00345">
    <property type="entry name" value="HTH_GNTR"/>
    <property type="match status" value="1"/>
</dbReference>
<evidence type="ECO:0000256" key="3">
    <source>
        <dbReference type="ARBA" id="ARBA00023163"/>
    </source>
</evidence>
<feature type="domain" description="HTH gntR-type" evidence="4">
    <location>
        <begin position="8"/>
        <end position="75"/>
    </location>
</feature>
<comment type="caution">
    <text evidence="5">The sequence shown here is derived from an EMBL/GenBank/DDBJ whole genome shotgun (WGS) entry which is preliminary data.</text>
</comment>
<dbReference type="Pfam" id="PF00392">
    <property type="entry name" value="GntR"/>
    <property type="match status" value="1"/>
</dbReference>
<accession>A0AAE3N3Q9</accession>
<dbReference type="RefSeq" id="WP_306411745.1">
    <property type="nucleotide sequence ID" value="NZ_JANFPI010000004.1"/>
</dbReference>
<dbReference type="Gene3D" id="1.20.120.530">
    <property type="entry name" value="GntR ligand-binding domain-like"/>
    <property type="match status" value="1"/>
</dbReference>
<dbReference type="PANTHER" id="PTHR43537">
    <property type="entry name" value="TRANSCRIPTIONAL REGULATOR, GNTR FAMILY"/>
    <property type="match status" value="1"/>
</dbReference>
<evidence type="ECO:0000256" key="2">
    <source>
        <dbReference type="ARBA" id="ARBA00023125"/>
    </source>
</evidence>
<keyword evidence="1" id="KW-0805">Transcription regulation</keyword>
<reference evidence="5" key="1">
    <citation type="submission" date="2022-07" db="EMBL/GenBank/DDBJ databases">
        <title>Ectorhizobium quercum gen.nov., sp. nov.</title>
        <authorList>
            <person name="Ma T."/>
            <person name="Li Y."/>
        </authorList>
    </citation>
    <scope>NUCLEOTIDE SEQUENCE</scope>
    <source>
        <strain evidence="5">BDR2-2</strain>
    </source>
</reference>
<dbReference type="PROSITE" id="PS50949">
    <property type="entry name" value="HTH_GNTR"/>
    <property type="match status" value="1"/>
</dbReference>
<evidence type="ECO:0000313" key="6">
    <source>
        <dbReference type="Proteomes" id="UP001208771"/>
    </source>
</evidence>
<dbReference type="SMART" id="SM00895">
    <property type="entry name" value="FCD"/>
    <property type="match status" value="1"/>
</dbReference>
<dbReference type="SUPFAM" id="SSF46785">
    <property type="entry name" value="Winged helix' DNA-binding domain"/>
    <property type="match status" value="1"/>
</dbReference>
<keyword evidence="2" id="KW-0238">DNA-binding</keyword>
<dbReference type="Gene3D" id="1.10.10.10">
    <property type="entry name" value="Winged helix-like DNA-binding domain superfamily/Winged helix DNA-binding domain"/>
    <property type="match status" value="1"/>
</dbReference>
<protein>
    <submittedName>
        <fullName evidence="5">GntR family transcriptional regulator</fullName>
    </submittedName>
</protein>
<dbReference type="InterPro" id="IPR011711">
    <property type="entry name" value="GntR_C"/>
</dbReference>
<dbReference type="SUPFAM" id="SSF48008">
    <property type="entry name" value="GntR ligand-binding domain-like"/>
    <property type="match status" value="1"/>
</dbReference>
<gene>
    <name evidence="5" type="ORF">NOF55_12650</name>
</gene>